<dbReference type="FunFam" id="1.10.10.60:FF:000374">
    <property type="entry name" value="Arginine-glutamic acid dipeptide repeat protein"/>
    <property type="match status" value="1"/>
</dbReference>
<dbReference type="InterPro" id="IPR017884">
    <property type="entry name" value="SANT_dom"/>
</dbReference>
<proteinExistence type="predicted"/>
<dbReference type="PROSITE" id="PS51293">
    <property type="entry name" value="SANT"/>
    <property type="match status" value="1"/>
</dbReference>
<organism evidence="7 8">
    <name type="scientific">Clitoria ternatea</name>
    <name type="common">Butterfly pea</name>
    <dbReference type="NCBI Taxonomy" id="43366"/>
    <lineage>
        <taxon>Eukaryota</taxon>
        <taxon>Viridiplantae</taxon>
        <taxon>Streptophyta</taxon>
        <taxon>Embryophyta</taxon>
        <taxon>Tracheophyta</taxon>
        <taxon>Spermatophyta</taxon>
        <taxon>Magnoliopsida</taxon>
        <taxon>eudicotyledons</taxon>
        <taxon>Gunneridae</taxon>
        <taxon>Pentapetalae</taxon>
        <taxon>rosids</taxon>
        <taxon>fabids</taxon>
        <taxon>Fabales</taxon>
        <taxon>Fabaceae</taxon>
        <taxon>Papilionoideae</taxon>
        <taxon>50 kb inversion clade</taxon>
        <taxon>NPAAA clade</taxon>
        <taxon>indigoferoid/millettioid clade</taxon>
        <taxon>Phaseoleae</taxon>
        <taxon>Clitoria</taxon>
    </lineage>
</organism>
<keyword evidence="4" id="KW-0539">Nucleus</keyword>
<evidence type="ECO:0000256" key="4">
    <source>
        <dbReference type="ARBA" id="ARBA00023242"/>
    </source>
</evidence>
<feature type="compositionally biased region" description="Polar residues" evidence="5">
    <location>
        <begin position="617"/>
        <end position="626"/>
    </location>
</feature>
<dbReference type="Pfam" id="PF24662">
    <property type="entry name" value="DUF7650"/>
    <property type="match status" value="1"/>
</dbReference>
<feature type="region of interest" description="Disordered" evidence="5">
    <location>
        <begin position="820"/>
        <end position="842"/>
    </location>
</feature>
<keyword evidence="2" id="KW-0805">Transcription regulation</keyword>
<evidence type="ECO:0000256" key="5">
    <source>
        <dbReference type="SAM" id="MobiDB-lite"/>
    </source>
</evidence>
<reference evidence="7 8" key="1">
    <citation type="submission" date="2024-01" db="EMBL/GenBank/DDBJ databases">
        <title>The genomes of 5 underutilized Papilionoideae crops provide insights into root nodulation and disease resistance.</title>
        <authorList>
            <person name="Yuan L."/>
        </authorList>
    </citation>
    <scope>NUCLEOTIDE SEQUENCE [LARGE SCALE GENOMIC DNA]</scope>
    <source>
        <strain evidence="7">LY-2023</strain>
        <tissue evidence="7">Leaf</tissue>
    </source>
</reference>
<accession>A0AAN9PCJ4</accession>
<name>A0AAN9PCJ4_CLITE</name>
<keyword evidence="3" id="KW-0804">Transcription</keyword>
<dbReference type="Pfam" id="PF25826">
    <property type="entry name" value="DUF7952"/>
    <property type="match status" value="1"/>
</dbReference>
<feature type="region of interest" description="Disordered" evidence="5">
    <location>
        <begin position="593"/>
        <end position="672"/>
    </location>
</feature>
<evidence type="ECO:0000259" key="6">
    <source>
        <dbReference type="PROSITE" id="PS51293"/>
    </source>
</evidence>
<evidence type="ECO:0000256" key="1">
    <source>
        <dbReference type="ARBA" id="ARBA00004123"/>
    </source>
</evidence>
<feature type="compositionally biased region" description="Basic and acidic residues" evidence="5">
    <location>
        <begin position="643"/>
        <end position="671"/>
    </location>
</feature>
<evidence type="ECO:0000313" key="8">
    <source>
        <dbReference type="Proteomes" id="UP001359559"/>
    </source>
</evidence>
<dbReference type="EMBL" id="JAYKXN010000004">
    <property type="protein sequence ID" value="KAK7293181.1"/>
    <property type="molecule type" value="Genomic_DNA"/>
</dbReference>
<feature type="compositionally biased region" description="Polar residues" evidence="5">
    <location>
        <begin position="731"/>
        <end position="752"/>
    </location>
</feature>
<feature type="region of interest" description="Disordered" evidence="5">
    <location>
        <begin position="731"/>
        <end position="759"/>
    </location>
</feature>
<dbReference type="SUPFAM" id="SSF46689">
    <property type="entry name" value="Homeodomain-like"/>
    <property type="match status" value="1"/>
</dbReference>
<feature type="domain" description="SANT" evidence="6">
    <location>
        <begin position="196"/>
        <end position="248"/>
    </location>
</feature>
<comment type="caution">
    <text evidence="7">The sequence shown here is derived from an EMBL/GenBank/DDBJ whole genome shotgun (WGS) entry which is preliminary data.</text>
</comment>
<keyword evidence="8" id="KW-1185">Reference proteome</keyword>
<gene>
    <name evidence="7" type="ORF">RJT34_16043</name>
</gene>
<dbReference type="InterPro" id="IPR009057">
    <property type="entry name" value="Homeodomain-like_sf"/>
</dbReference>
<dbReference type="PANTHER" id="PTHR13859">
    <property type="entry name" value="ATROPHIN-RELATED"/>
    <property type="match status" value="1"/>
</dbReference>
<dbReference type="PANTHER" id="PTHR13859:SF31">
    <property type="entry name" value="ELM2 DOMAIN-CONTAINING PROTEIN"/>
    <property type="match status" value="1"/>
</dbReference>
<dbReference type="InterPro" id="IPR056067">
    <property type="entry name" value="DUF7650"/>
</dbReference>
<dbReference type="GO" id="GO:0003714">
    <property type="term" value="F:transcription corepressor activity"/>
    <property type="evidence" value="ECO:0007669"/>
    <property type="project" value="TreeGrafter"/>
</dbReference>
<protein>
    <recommendedName>
        <fullName evidence="6">SANT domain-containing protein</fullName>
    </recommendedName>
</protein>
<dbReference type="AlphaFoldDB" id="A0AAN9PCJ4"/>
<comment type="subcellular location">
    <subcellularLocation>
        <location evidence="1">Nucleus</location>
    </subcellularLocation>
</comment>
<evidence type="ECO:0000313" key="7">
    <source>
        <dbReference type="EMBL" id="KAK7293181.1"/>
    </source>
</evidence>
<dbReference type="Proteomes" id="UP001359559">
    <property type="component" value="Unassembled WGS sequence"/>
</dbReference>
<evidence type="ECO:0000256" key="2">
    <source>
        <dbReference type="ARBA" id="ARBA00023015"/>
    </source>
</evidence>
<dbReference type="Gene3D" id="1.10.10.60">
    <property type="entry name" value="Homeodomain-like"/>
    <property type="match status" value="1"/>
</dbReference>
<dbReference type="InterPro" id="IPR057712">
    <property type="entry name" value="DUF7952"/>
</dbReference>
<evidence type="ECO:0000256" key="3">
    <source>
        <dbReference type="ARBA" id="ARBA00023163"/>
    </source>
</evidence>
<dbReference type="GO" id="GO:0005634">
    <property type="term" value="C:nucleus"/>
    <property type="evidence" value="ECO:0007669"/>
    <property type="project" value="UniProtKB-SubCell"/>
</dbReference>
<sequence>MSPTKFSYLWTCSITGSSVILAVVVHATRNHLSLEPLNTNLTPVDLLICHCFVYDMNLHISGSGVAFRLLLLLLALLYRFHLRMESIQEDYGDDFMEQASKGSPGSPDISDIIGVPWSNPRVGEEYQVEIPSMMKKSERLQLLMNPADLEVKGDNSLSFAIGLPNTVTWIHNDVGKGNNNSAQLGKSENHVSAPGTLSNSWTETDAKSFILGLFIFGKSFIKIKEFLENKGMGEILSFYYGKFYKSDEYRRWSDCRKIKGRKCIIGQKLFTGQRQHELLSRLIPCVSEESQDTLLQVSKSYVEGKASVEEYISSLKSTVGLGALVEAVGIGKEKEDLTSFAVELGKNDRVFSKPTCKAWSSLGPGEIVKFLTGGFRLSKAKSSDLFWEAVWPRLLARGWHSEQPKNQGYVISKDYLVFLIPGIKKFSRKLVKGDHYFDSVSDVLSKVVAEPNLLELEGEAKVGSCSDKEQEKGSDKDHQCYLKPRASTAVHIKLMIVDTSSVHRGKASNLMEFKSLPVNSVRKVEVNAFGKAYKKAKNTKKANHSKDMSKNIDRKLTKFTVVDTSMLYKGKLLKVRKLRYLPVKFECASKMTGLSRESKDGSSGKDSPSVMGANIPTCDTKNISNMDRQKGISDSDATNQKEANGKPENDANKKVESQKNPRTSVSDDKQVKRTIKHQFSRRARLGSSNQAVLPTKRRRLTACAKAETSRLIENSLKDLVSEKLAFSQSSSFPNANQNVDDPVNHKQNGSGIDNKESTPNEACQHASFSCVKVEKCESQPSVTCIIPRVPLTSEYGKMMAKVEEGRQCLKENEKPLRASCVVGSKEKQPSTSPRRQSKRNRPLTVRAMESLANEFLHVQRKQKRKDMLPHKDAFNPCRRARTRGRTMLHRHSSDHATAVVVEEKHLNGDCKVCEIFPSQ</sequence>